<feature type="transmembrane region" description="Helical" evidence="1">
    <location>
        <begin position="68"/>
        <end position="87"/>
    </location>
</feature>
<dbReference type="PROSITE" id="PS51257">
    <property type="entry name" value="PROKAR_LIPOPROTEIN"/>
    <property type="match status" value="1"/>
</dbReference>
<name>A0A0J1D0Z8_9BURK</name>
<keyword evidence="3" id="KW-1185">Reference proteome</keyword>
<dbReference type="Proteomes" id="UP000035963">
    <property type="component" value="Unassembled WGS sequence"/>
</dbReference>
<gene>
    <name evidence="2" type="ORF">EOS_09620</name>
</gene>
<accession>A0A0J1D0Z8</accession>
<dbReference type="AlphaFoldDB" id="A0A0J1D0Z8"/>
<dbReference type="PATRIC" id="fig|908627.4.peg.2128"/>
<feature type="transmembrane region" description="Helical" evidence="1">
    <location>
        <begin position="99"/>
        <end position="117"/>
    </location>
</feature>
<keyword evidence="1" id="KW-1133">Transmembrane helix</keyword>
<keyword evidence="1" id="KW-0472">Membrane</keyword>
<proteinExistence type="predicted"/>
<sequence length="139" mass="14619">MTMLQRSWFLTGLISLGCAALSAYVNFFHAGAQPGWLAQAHVGAAFIGSGLLARFVQGSRKALAGPTSSSMIGTGVVARVGVVTMFVPGKSAFCSPRRSFQLLGFIVCLMVQFVVVAQPAQDQGYTPVKSKPVSHQLAT</sequence>
<evidence type="ECO:0000256" key="1">
    <source>
        <dbReference type="SAM" id="Phobius"/>
    </source>
</evidence>
<protein>
    <recommendedName>
        <fullName evidence="4">Lipoprotein</fullName>
    </recommendedName>
</protein>
<organism evidence="2 3">
    <name type="scientific">Caballeronia mineralivorans PML1(12)</name>
    <dbReference type="NCBI Taxonomy" id="908627"/>
    <lineage>
        <taxon>Bacteria</taxon>
        <taxon>Pseudomonadati</taxon>
        <taxon>Pseudomonadota</taxon>
        <taxon>Betaproteobacteria</taxon>
        <taxon>Burkholderiales</taxon>
        <taxon>Burkholderiaceae</taxon>
        <taxon>Caballeronia</taxon>
    </lineage>
</organism>
<feature type="transmembrane region" description="Helical" evidence="1">
    <location>
        <begin position="38"/>
        <end position="56"/>
    </location>
</feature>
<comment type="caution">
    <text evidence="2">The sequence shown here is derived from an EMBL/GenBank/DDBJ whole genome shotgun (WGS) entry which is preliminary data.</text>
</comment>
<evidence type="ECO:0000313" key="2">
    <source>
        <dbReference type="EMBL" id="KLU26454.1"/>
    </source>
</evidence>
<keyword evidence="1" id="KW-0812">Transmembrane</keyword>
<dbReference type="EMBL" id="AEJF01000069">
    <property type="protein sequence ID" value="KLU26454.1"/>
    <property type="molecule type" value="Genomic_DNA"/>
</dbReference>
<evidence type="ECO:0000313" key="3">
    <source>
        <dbReference type="Proteomes" id="UP000035963"/>
    </source>
</evidence>
<reference evidence="2 3" key="1">
    <citation type="journal article" date="2015" name="Genome Announc.">
        <title>Draft Genome Sequence of Burkholderia sp. Strain PML1(12), an Ectomycorrhizosphere-Inhabiting Bacterium with Effective Mineral-Weathering Ability.</title>
        <authorList>
            <person name="Uroz S."/>
            <person name="Oger P."/>
        </authorList>
    </citation>
    <scope>NUCLEOTIDE SEQUENCE [LARGE SCALE GENOMIC DNA]</scope>
    <source>
        <strain evidence="3">PML1(12)</strain>
    </source>
</reference>
<evidence type="ECO:0008006" key="4">
    <source>
        <dbReference type="Google" id="ProtNLM"/>
    </source>
</evidence>